<feature type="transmembrane region" description="Helical" evidence="5">
    <location>
        <begin position="180"/>
        <end position="198"/>
    </location>
</feature>
<protein>
    <submittedName>
        <fullName evidence="7">Drug/metabolite transporter (DMT)-like permease</fullName>
    </submittedName>
</protein>
<dbReference type="GO" id="GO:0016020">
    <property type="term" value="C:membrane"/>
    <property type="evidence" value="ECO:0007669"/>
    <property type="project" value="UniProtKB-SubCell"/>
</dbReference>
<feature type="transmembrane region" description="Helical" evidence="5">
    <location>
        <begin position="36"/>
        <end position="54"/>
    </location>
</feature>
<dbReference type="InterPro" id="IPR037185">
    <property type="entry name" value="EmrE-like"/>
</dbReference>
<comment type="caution">
    <text evidence="7">The sequence shown here is derived from an EMBL/GenBank/DDBJ whole genome shotgun (WGS) entry which is preliminary data.</text>
</comment>
<keyword evidence="2 5" id="KW-0812">Transmembrane</keyword>
<reference evidence="7 8" key="1">
    <citation type="submission" date="2020-08" db="EMBL/GenBank/DDBJ databases">
        <title>Functional genomics of gut bacteria from endangered species of beetles.</title>
        <authorList>
            <person name="Carlos-Shanley C."/>
        </authorList>
    </citation>
    <scope>NUCLEOTIDE SEQUENCE [LARGE SCALE GENOMIC DNA]</scope>
    <source>
        <strain evidence="7 8">S00198</strain>
    </source>
</reference>
<dbReference type="PANTHER" id="PTHR32322:SF9">
    <property type="entry name" value="AMINO-ACID METABOLITE EFFLUX PUMP-RELATED"/>
    <property type="match status" value="1"/>
</dbReference>
<dbReference type="AlphaFoldDB" id="A0A7X0P9X6"/>
<organism evidence="7 8">
    <name type="scientific">Acidovorax soli</name>
    <dbReference type="NCBI Taxonomy" id="592050"/>
    <lineage>
        <taxon>Bacteria</taxon>
        <taxon>Pseudomonadati</taxon>
        <taxon>Pseudomonadota</taxon>
        <taxon>Betaproteobacteria</taxon>
        <taxon>Burkholderiales</taxon>
        <taxon>Comamonadaceae</taxon>
        <taxon>Acidovorax</taxon>
    </lineage>
</organism>
<feature type="transmembrane region" description="Helical" evidence="5">
    <location>
        <begin position="95"/>
        <end position="113"/>
    </location>
</feature>
<sequence>MNLASLCRLLALAALWGGSFLFMRIAAPAWGAVPTAFVRVVLGAAGLLALLALVRLRPAFGGKLGAALVLGAINSGVPFLMFALAAQVLPAGYSAILNATTPLMGVVIGALAFGERITPARVGGVLLGMAGVAVLAQAGPVALTAPVVGGIAACLLATACYGLAGFLTRRWITQRGGLDSRLVALGSQWGAVLALAPFALWEAARQPVATWLQAGPTVWGAMLALGLLCTSFAYVLYFRLIADVGPVKALTVTFLIPLFGVAWGWLVLGEVATLAHAAGGVLIALALWLVLWPAASPAPAPTPSAAGR</sequence>
<feature type="transmembrane region" description="Helical" evidence="5">
    <location>
        <begin position="149"/>
        <end position="168"/>
    </location>
</feature>
<evidence type="ECO:0000256" key="2">
    <source>
        <dbReference type="ARBA" id="ARBA00022692"/>
    </source>
</evidence>
<keyword evidence="3 5" id="KW-1133">Transmembrane helix</keyword>
<dbReference type="Pfam" id="PF00892">
    <property type="entry name" value="EamA"/>
    <property type="match status" value="2"/>
</dbReference>
<evidence type="ECO:0000256" key="4">
    <source>
        <dbReference type="ARBA" id="ARBA00023136"/>
    </source>
</evidence>
<dbReference type="PANTHER" id="PTHR32322">
    <property type="entry name" value="INNER MEMBRANE TRANSPORTER"/>
    <property type="match status" value="1"/>
</dbReference>
<dbReference type="InterPro" id="IPR000620">
    <property type="entry name" value="EamA_dom"/>
</dbReference>
<feature type="domain" description="EamA" evidence="6">
    <location>
        <begin position="150"/>
        <end position="291"/>
    </location>
</feature>
<dbReference type="SUPFAM" id="SSF103481">
    <property type="entry name" value="Multidrug resistance efflux transporter EmrE"/>
    <property type="match status" value="2"/>
</dbReference>
<evidence type="ECO:0000313" key="7">
    <source>
        <dbReference type="EMBL" id="MBB6557951.1"/>
    </source>
</evidence>
<evidence type="ECO:0000256" key="1">
    <source>
        <dbReference type="ARBA" id="ARBA00004141"/>
    </source>
</evidence>
<evidence type="ECO:0000256" key="5">
    <source>
        <dbReference type="SAM" id="Phobius"/>
    </source>
</evidence>
<evidence type="ECO:0000313" key="8">
    <source>
        <dbReference type="Proteomes" id="UP000575083"/>
    </source>
</evidence>
<evidence type="ECO:0000259" key="6">
    <source>
        <dbReference type="Pfam" id="PF00892"/>
    </source>
</evidence>
<dbReference type="Gene3D" id="1.10.3730.20">
    <property type="match status" value="1"/>
</dbReference>
<dbReference type="InterPro" id="IPR050638">
    <property type="entry name" value="AA-Vitamin_Transporters"/>
</dbReference>
<accession>A0A7X0P9X6</accession>
<feature type="transmembrane region" description="Helical" evidence="5">
    <location>
        <begin position="125"/>
        <end position="143"/>
    </location>
</feature>
<feature type="transmembrane region" description="Helical" evidence="5">
    <location>
        <begin position="66"/>
        <end position="89"/>
    </location>
</feature>
<comment type="subcellular location">
    <subcellularLocation>
        <location evidence="1">Membrane</location>
        <topology evidence="1">Multi-pass membrane protein</topology>
    </subcellularLocation>
</comment>
<dbReference type="Proteomes" id="UP000575083">
    <property type="component" value="Unassembled WGS sequence"/>
</dbReference>
<feature type="transmembrane region" description="Helical" evidence="5">
    <location>
        <begin position="274"/>
        <end position="295"/>
    </location>
</feature>
<dbReference type="RefSeq" id="WP_184855363.1">
    <property type="nucleotide sequence ID" value="NZ_JACHLK010000001.1"/>
</dbReference>
<dbReference type="EMBL" id="JACHLK010000001">
    <property type="protein sequence ID" value="MBB6557951.1"/>
    <property type="molecule type" value="Genomic_DNA"/>
</dbReference>
<name>A0A7X0P9X6_9BURK</name>
<feature type="transmembrane region" description="Helical" evidence="5">
    <location>
        <begin position="218"/>
        <end position="237"/>
    </location>
</feature>
<proteinExistence type="predicted"/>
<keyword evidence="8" id="KW-1185">Reference proteome</keyword>
<feature type="domain" description="EamA" evidence="6">
    <location>
        <begin position="9"/>
        <end position="135"/>
    </location>
</feature>
<feature type="transmembrane region" description="Helical" evidence="5">
    <location>
        <begin position="249"/>
        <end position="268"/>
    </location>
</feature>
<gene>
    <name evidence="7" type="ORF">HNP48_000615</name>
</gene>
<keyword evidence="4 5" id="KW-0472">Membrane</keyword>
<evidence type="ECO:0000256" key="3">
    <source>
        <dbReference type="ARBA" id="ARBA00022989"/>
    </source>
</evidence>